<dbReference type="GO" id="GO:0005743">
    <property type="term" value="C:mitochondrial inner membrane"/>
    <property type="evidence" value="ECO:0007669"/>
    <property type="project" value="UniProtKB-SubCell"/>
</dbReference>
<evidence type="ECO:0000259" key="19">
    <source>
        <dbReference type="Pfam" id="PF00361"/>
    </source>
</evidence>
<name>A0A7L8Y496_9HYME</name>
<feature type="transmembrane region" description="Helical" evidence="18">
    <location>
        <begin position="144"/>
        <end position="161"/>
    </location>
</feature>
<evidence type="ECO:0000313" key="20">
    <source>
        <dbReference type="EMBL" id="QOI14037.1"/>
    </source>
</evidence>
<evidence type="ECO:0000256" key="12">
    <source>
        <dbReference type="ARBA" id="ARBA00022989"/>
    </source>
</evidence>
<dbReference type="InterPro" id="IPR050175">
    <property type="entry name" value="Complex_I_Subunit_2"/>
</dbReference>
<comment type="catalytic activity">
    <reaction evidence="17 18">
        <text>a ubiquinone + NADH + 5 H(+)(in) = a ubiquinol + NAD(+) + 4 H(+)(out)</text>
        <dbReference type="Rhea" id="RHEA:29091"/>
        <dbReference type="Rhea" id="RHEA-COMP:9565"/>
        <dbReference type="Rhea" id="RHEA-COMP:9566"/>
        <dbReference type="ChEBI" id="CHEBI:15378"/>
        <dbReference type="ChEBI" id="CHEBI:16389"/>
        <dbReference type="ChEBI" id="CHEBI:17976"/>
        <dbReference type="ChEBI" id="CHEBI:57540"/>
        <dbReference type="ChEBI" id="CHEBI:57945"/>
        <dbReference type="EC" id="7.1.1.2"/>
    </reaction>
</comment>
<protein>
    <recommendedName>
        <fullName evidence="5 18">NADH-ubiquinone oxidoreductase chain 2</fullName>
        <ecNumber evidence="4 18">7.1.1.2</ecNumber>
    </recommendedName>
</protein>
<feature type="domain" description="NADH:quinone oxidoreductase/Mrp antiporter transmembrane" evidence="19">
    <location>
        <begin position="28"/>
        <end position="277"/>
    </location>
</feature>
<dbReference type="InterPro" id="IPR001750">
    <property type="entry name" value="ND/Mrp_TM"/>
</dbReference>
<keyword evidence="7 18" id="KW-0679">Respiratory chain</keyword>
<dbReference type="EC" id="7.1.1.2" evidence="4 18"/>
<dbReference type="GO" id="GO:0006120">
    <property type="term" value="P:mitochondrial electron transport, NADH to ubiquinone"/>
    <property type="evidence" value="ECO:0007669"/>
    <property type="project" value="InterPro"/>
</dbReference>
<keyword evidence="9 18" id="KW-0999">Mitochondrion inner membrane</keyword>
<feature type="transmembrane region" description="Helical" evidence="18">
    <location>
        <begin position="311"/>
        <end position="327"/>
    </location>
</feature>
<evidence type="ECO:0000256" key="5">
    <source>
        <dbReference type="ARBA" id="ARBA00021008"/>
    </source>
</evidence>
<comment type="similarity">
    <text evidence="3 18">Belongs to the complex I subunit 2 family.</text>
</comment>
<keyword evidence="10 18" id="KW-1278">Translocase</keyword>
<gene>
    <name evidence="20" type="primary">nad2</name>
</gene>
<feature type="transmembrane region" description="Helical" evidence="18">
    <location>
        <begin position="265"/>
        <end position="291"/>
    </location>
</feature>
<evidence type="ECO:0000256" key="7">
    <source>
        <dbReference type="ARBA" id="ARBA00022660"/>
    </source>
</evidence>
<proteinExistence type="inferred from homology"/>
<evidence type="ECO:0000256" key="2">
    <source>
        <dbReference type="ARBA" id="ARBA00004448"/>
    </source>
</evidence>
<dbReference type="PRINTS" id="PR01436">
    <property type="entry name" value="NADHDHGNASE2"/>
</dbReference>
<evidence type="ECO:0000256" key="4">
    <source>
        <dbReference type="ARBA" id="ARBA00012944"/>
    </source>
</evidence>
<evidence type="ECO:0000256" key="16">
    <source>
        <dbReference type="ARBA" id="ARBA00023136"/>
    </source>
</evidence>
<evidence type="ECO:0000256" key="10">
    <source>
        <dbReference type="ARBA" id="ARBA00022967"/>
    </source>
</evidence>
<dbReference type="AlphaFoldDB" id="A0A7L8Y496"/>
<keyword evidence="12 18" id="KW-1133">Transmembrane helix</keyword>
<evidence type="ECO:0000256" key="14">
    <source>
        <dbReference type="ARBA" id="ARBA00023075"/>
    </source>
</evidence>
<dbReference type="PANTHER" id="PTHR46552">
    <property type="entry name" value="NADH-UBIQUINONE OXIDOREDUCTASE CHAIN 2"/>
    <property type="match status" value="1"/>
</dbReference>
<keyword evidence="8 18" id="KW-0812">Transmembrane</keyword>
<keyword evidence="13 18" id="KW-0520">NAD</keyword>
<feature type="transmembrane region" description="Helical" evidence="18">
    <location>
        <begin position="7"/>
        <end position="25"/>
    </location>
</feature>
<dbReference type="GO" id="GO:0008137">
    <property type="term" value="F:NADH dehydrogenase (ubiquinone) activity"/>
    <property type="evidence" value="ECO:0007669"/>
    <property type="project" value="UniProtKB-EC"/>
</dbReference>
<feature type="transmembrane region" description="Helical" evidence="18">
    <location>
        <begin position="57"/>
        <end position="80"/>
    </location>
</feature>
<dbReference type="Pfam" id="PF00361">
    <property type="entry name" value="Proton_antipo_M"/>
    <property type="match status" value="1"/>
</dbReference>
<comment type="function">
    <text evidence="18">Core subunit of the mitochondrial membrane respiratory chain NADH dehydrogenase (Complex I) which catalyzes electron transfer from NADH through the respiratory chain, using ubiquinone as an electron acceptor. Essential for the catalytic activity and assembly of complex I.</text>
</comment>
<keyword evidence="16 18" id="KW-0472">Membrane</keyword>
<evidence type="ECO:0000256" key="6">
    <source>
        <dbReference type="ARBA" id="ARBA00022448"/>
    </source>
</evidence>
<reference evidence="20" key="1">
    <citation type="submission" date="2019-05" db="EMBL/GenBank/DDBJ databases">
        <title>The complete mitochondrial genome of crematogaster teranishii.</title>
        <authorList>
            <person name="Park J."/>
            <person name="Kwon W."/>
            <person name="Park J."/>
        </authorList>
    </citation>
    <scope>NUCLEOTIDE SEQUENCE</scope>
</reference>
<evidence type="ECO:0000256" key="3">
    <source>
        <dbReference type="ARBA" id="ARBA00007012"/>
    </source>
</evidence>
<feature type="transmembrane region" description="Helical" evidence="18">
    <location>
        <begin position="193"/>
        <end position="213"/>
    </location>
</feature>
<evidence type="ECO:0000256" key="9">
    <source>
        <dbReference type="ARBA" id="ARBA00022792"/>
    </source>
</evidence>
<accession>A0A7L8Y496</accession>
<keyword evidence="6" id="KW-0813">Transport</keyword>
<dbReference type="PANTHER" id="PTHR46552:SF1">
    <property type="entry name" value="NADH-UBIQUINONE OXIDOREDUCTASE CHAIN 2"/>
    <property type="match status" value="1"/>
</dbReference>
<evidence type="ECO:0000256" key="13">
    <source>
        <dbReference type="ARBA" id="ARBA00023027"/>
    </source>
</evidence>
<dbReference type="EMBL" id="MK940828">
    <property type="protein sequence ID" value="QOI14037.1"/>
    <property type="molecule type" value="Genomic_DNA"/>
</dbReference>
<evidence type="ECO:0000256" key="15">
    <source>
        <dbReference type="ARBA" id="ARBA00023128"/>
    </source>
</evidence>
<dbReference type="InterPro" id="IPR003917">
    <property type="entry name" value="NADH_UbQ_OxRdtase_chain2"/>
</dbReference>
<evidence type="ECO:0000256" key="11">
    <source>
        <dbReference type="ARBA" id="ARBA00022982"/>
    </source>
</evidence>
<evidence type="ECO:0000256" key="8">
    <source>
        <dbReference type="ARBA" id="ARBA00022692"/>
    </source>
</evidence>
<keyword evidence="11 18" id="KW-0249">Electron transport</keyword>
<keyword evidence="14 18" id="KW-0830">Ubiquinone</keyword>
<feature type="transmembrane region" description="Helical" evidence="18">
    <location>
        <begin position="31"/>
        <end position="50"/>
    </location>
</feature>
<sequence length="328" mass="39922">MMLYNLFMKYFIYSLLIFLTISSLFFYDILIIWLLLEITNFLFICLLIISTKDKKMIFFYFIIQIIPSFLMIYSIIMNNIFFTNNYFYFIMLMSLMIKLSLPPFHLWLPIISKYLNWNNLFLMLTLQKISPFYMLSLFKLNSFISSMILILCAIIPPYMMFNLNNFKILMAYSSINQSGWMMLLIYLKNIVWFKYFLFYSFINMSLFILFHMLKNNFTFINNMSNFKINLFSIIFILNLAGMPPFSFFYMKWYMTFLIIFNSHHIFILMMLMISSLFMLYIYTNMIMITFYIFKLQSKLYMKSFMPLTNKLNIIFTMSLTFSVYILIM</sequence>
<feature type="transmembrane region" description="Helical" evidence="18">
    <location>
        <begin position="120"/>
        <end position="138"/>
    </location>
</feature>
<comment type="function">
    <text evidence="1">Core subunit of the mitochondrial membrane respiratory chain NADH dehydrogenase (Complex I) that is believed to belong to the minimal assembly required for catalysis. Complex I functions in the transfer of electrons from NADH to the respiratory chain. The immediate electron acceptor for the enzyme is believed to be ubiquinone.</text>
</comment>
<feature type="transmembrane region" description="Helical" evidence="18">
    <location>
        <begin position="225"/>
        <end position="245"/>
    </location>
</feature>
<geneLocation type="mitochondrion" evidence="20"/>
<feature type="transmembrane region" description="Helical" evidence="18">
    <location>
        <begin position="86"/>
        <end position="108"/>
    </location>
</feature>
<evidence type="ECO:0000256" key="1">
    <source>
        <dbReference type="ARBA" id="ARBA00003257"/>
    </source>
</evidence>
<evidence type="ECO:0000256" key="18">
    <source>
        <dbReference type="RuleBase" id="RU003403"/>
    </source>
</evidence>
<comment type="subcellular location">
    <subcellularLocation>
        <location evidence="2 18">Mitochondrion inner membrane</location>
        <topology evidence="2 18">Multi-pass membrane protein</topology>
    </subcellularLocation>
</comment>
<evidence type="ECO:0000256" key="17">
    <source>
        <dbReference type="ARBA" id="ARBA00049551"/>
    </source>
</evidence>
<organism evidence="20">
    <name type="scientific">Crematogaster teranishii</name>
    <dbReference type="NCBI Taxonomy" id="2586727"/>
    <lineage>
        <taxon>Eukaryota</taxon>
        <taxon>Metazoa</taxon>
        <taxon>Ecdysozoa</taxon>
        <taxon>Arthropoda</taxon>
        <taxon>Hexapoda</taxon>
        <taxon>Insecta</taxon>
        <taxon>Pterygota</taxon>
        <taxon>Neoptera</taxon>
        <taxon>Endopterygota</taxon>
        <taxon>Hymenoptera</taxon>
        <taxon>Apocrita</taxon>
        <taxon>Aculeata</taxon>
        <taxon>Formicoidea</taxon>
        <taxon>Formicidae</taxon>
        <taxon>Myrmicinae</taxon>
        <taxon>Crematogaster</taxon>
        <taxon>Crematogaster</taxon>
    </lineage>
</organism>
<keyword evidence="15 18" id="KW-0496">Mitochondrion</keyword>